<reference evidence="2 3" key="1">
    <citation type="submission" date="2018-06" db="EMBL/GenBank/DDBJ databases">
        <title>Complete Genome Sequence of Desulfobacter hydrogenophilus (DSM3380).</title>
        <authorList>
            <person name="Marietou A."/>
            <person name="Schreiber L."/>
            <person name="Marshall I."/>
            <person name="Jorgensen B."/>
        </authorList>
    </citation>
    <scope>NUCLEOTIDE SEQUENCE [LARGE SCALE GENOMIC DNA]</scope>
    <source>
        <strain evidence="2 3">DSM 3380</strain>
    </source>
</reference>
<accession>A0A328FDX6</accession>
<dbReference type="OrthoDB" id="105221at2"/>
<dbReference type="SUPFAM" id="SSF64182">
    <property type="entry name" value="DHH phosphoesterases"/>
    <property type="match status" value="1"/>
</dbReference>
<evidence type="ECO:0000313" key="1">
    <source>
        <dbReference type="EMBL" id="QBH11875.1"/>
    </source>
</evidence>
<dbReference type="InterPro" id="IPR038763">
    <property type="entry name" value="DHH_sf"/>
</dbReference>
<keyword evidence="4" id="KW-1185">Reference proteome</keyword>
<evidence type="ECO:0000313" key="3">
    <source>
        <dbReference type="Proteomes" id="UP000248798"/>
    </source>
</evidence>
<dbReference type="Proteomes" id="UP000293902">
    <property type="component" value="Chromosome"/>
</dbReference>
<dbReference type="EMBL" id="QLNI01000013">
    <property type="protein sequence ID" value="RAM02519.1"/>
    <property type="molecule type" value="Genomic_DNA"/>
</dbReference>
<evidence type="ECO:0000313" key="4">
    <source>
        <dbReference type="Proteomes" id="UP000293902"/>
    </source>
</evidence>
<organism evidence="2 3">
    <name type="scientific">Desulfobacter hydrogenophilus</name>
    <dbReference type="NCBI Taxonomy" id="2291"/>
    <lineage>
        <taxon>Bacteria</taxon>
        <taxon>Pseudomonadati</taxon>
        <taxon>Thermodesulfobacteriota</taxon>
        <taxon>Desulfobacteria</taxon>
        <taxon>Desulfobacterales</taxon>
        <taxon>Desulfobacteraceae</taxon>
        <taxon>Desulfobacter</taxon>
    </lineage>
</organism>
<dbReference type="EMBL" id="CP036313">
    <property type="protein sequence ID" value="QBH11875.1"/>
    <property type="molecule type" value="Genomic_DNA"/>
</dbReference>
<sequence length="299" mass="33693">MRIVTRPDFDGIVCAVLLRQALESSLPIHWIEPNDIQSGSADIQDGDILANLPWHPHAHLWFDHHISNKPAKDVAGAFDIAPSAAGVIYKHYKAQNLLDSRFDELVDQTDMIDSADLTREQVKAPEDYPYLLLSMTIKNDGFQDIPYWERLVEMLGKMDIDAILNDTEVDSRCREVIEENKAFKYYLETYTTMVDRISVTDFRSLEKVPSGNRFLTYSLFADSIASVKIRYAGQDKKEVLISVGQSIFNRECRVNVGAMLARYGGGGHFGAGGCTLDAHDAQEKIDEILVFLKANQECE</sequence>
<name>A0A328FDX6_9BACT</name>
<gene>
    <name evidence="2" type="ORF">DO021_07660</name>
    <name evidence="1" type="ORF">EYB58_02395</name>
</gene>
<dbReference type="RefSeq" id="WP_111955344.1">
    <property type="nucleotide sequence ID" value="NZ_CP036313.1"/>
</dbReference>
<reference evidence="1 4" key="2">
    <citation type="submission" date="2019-02" db="EMBL/GenBank/DDBJ databases">
        <title>Complete genome sequence of Desulfobacter hydrogenophilus AcRS1.</title>
        <authorList>
            <person name="Marietou A."/>
            <person name="Lund M.B."/>
            <person name="Marshall I.P.G."/>
            <person name="Schreiber L."/>
            <person name="Jorgensen B."/>
        </authorList>
    </citation>
    <scope>NUCLEOTIDE SEQUENCE [LARGE SCALE GENOMIC DNA]</scope>
    <source>
        <strain evidence="1 4">AcRS1</strain>
    </source>
</reference>
<proteinExistence type="predicted"/>
<protein>
    <submittedName>
        <fullName evidence="2">Exopolyphosphatase</fullName>
    </submittedName>
</protein>
<dbReference type="Gene3D" id="3.10.310.30">
    <property type="match status" value="1"/>
</dbReference>
<evidence type="ECO:0000313" key="2">
    <source>
        <dbReference type="EMBL" id="RAM02519.1"/>
    </source>
</evidence>
<dbReference type="Proteomes" id="UP000248798">
    <property type="component" value="Unassembled WGS sequence"/>
</dbReference>
<dbReference type="AlphaFoldDB" id="A0A328FDX6"/>